<dbReference type="AlphaFoldDB" id="A0A383EHT1"/>
<organism evidence="2">
    <name type="scientific">marine metagenome</name>
    <dbReference type="NCBI Taxonomy" id="408172"/>
    <lineage>
        <taxon>unclassified sequences</taxon>
        <taxon>metagenomes</taxon>
        <taxon>ecological metagenomes</taxon>
    </lineage>
</organism>
<name>A0A383EHT1_9ZZZZ</name>
<feature type="domain" description="Cytochrome C Planctomycete-type" evidence="1">
    <location>
        <begin position="44"/>
        <end position="86"/>
    </location>
</feature>
<gene>
    <name evidence="2" type="ORF">METZ01_LOCUS509271</name>
</gene>
<protein>
    <recommendedName>
        <fullName evidence="1">Cytochrome C Planctomycete-type domain-containing protein</fullName>
    </recommendedName>
</protein>
<dbReference type="Pfam" id="PF07635">
    <property type="entry name" value="PSCyt1"/>
    <property type="match status" value="1"/>
</dbReference>
<feature type="non-terminal residue" evidence="2">
    <location>
        <position position="86"/>
    </location>
</feature>
<evidence type="ECO:0000313" key="2">
    <source>
        <dbReference type="EMBL" id="SVE56417.1"/>
    </source>
</evidence>
<dbReference type="EMBL" id="UINC01226084">
    <property type="protein sequence ID" value="SVE56417.1"/>
    <property type="molecule type" value="Genomic_DNA"/>
</dbReference>
<proteinExistence type="predicted"/>
<dbReference type="InterPro" id="IPR011429">
    <property type="entry name" value="Cyt_c_Planctomycete-type"/>
</dbReference>
<reference evidence="2" key="1">
    <citation type="submission" date="2018-05" db="EMBL/GenBank/DDBJ databases">
        <authorList>
            <person name="Lanie J.A."/>
            <person name="Ng W.-L."/>
            <person name="Kazmierczak K.M."/>
            <person name="Andrzejewski T.M."/>
            <person name="Davidsen T.M."/>
            <person name="Wayne K.J."/>
            <person name="Tettelin H."/>
            <person name="Glass J.I."/>
            <person name="Rusch D."/>
            <person name="Podicherti R."/>
            <person name="Tsui H.-C.T."/>
            <person name="Winkler M.E."/>
        </authorList>
    </citation>
    <scope>NUCLEOTIDE SEQUENCE</scope>
</reference>
<accession>A0A383EHT1</accession>
<sequence length="86" mass="9285">MKVFQFLFASSLCCSFGAADEVEKSLAKPVSFHKDIRPLFQANCNGCHQPAKVKGKYVMTNFAALLKGGDSGELAIVPGKPDDSYL</sequence>
<evidence type="ECO:0000259" key="1">
    <source>
        <dbReference type="Pfam" id="PF07635"/>
    </source>
</evidence>